<proteinExistence type="predicted"/>
<dbReference type="AlphaFoldDB" id="X0U437"/>
<organism evidence="1">
    <name type="scientific">marine sediment metagenome</name>
    <dbReference type="NCBI Taxonomy" id="412755"/>
    <lineage>
        <taxon>unclassified sequences</taxon>
        <taxon>metagenomes</taxon>
        <taxon>ecological metagenomes</taxon>
    </lineage>
</organism>
<reference evidence="1" key="1">
    <citation type="journal article" date="2014" name="Front. Microbiol.">
        <title>High frequency of phylogenetically diverse reductive dehalogenase-homologous genes in deep subseafloor sedimentary metagenomes.</title>
        <authorList>
            <person name="Kawai M."/>
            <person name="Futagami T."/>
            <person name="Toyoda A."/>
            <person name="Takaki Y."/>
            <person name="Nishi S."/>
            <person name="Hori S."/>
            <person name="Arai W."/>
            <person name="Tsubouchi T."/>
            <person name="Morono Y."/>
            <person name="Uchiyama I."/>
            <person name="Ito T."/>
            <person name="Fujiyama A."/>
            <person name="Inagaki F."/>
            <person name="Takami H."/>
        </authorList>
    </citation>
    <scope>NUCLEOTIDE SEQUENCE</scope>
    <source>
        <strain evidence="1">Expedition CK06-06</strain>
    </source>
</reference>
<accession>X0U437</accession>
<comment type="caution">
    <text evidence="1">The sequence shown here is derived from an EMBL/GenBank/DDBJ whole genome shotgun (WGS) entry which is preliminary data.</text>
</comment>
<name>X0U437_9ZZZZ</name>
<gene>
    <name evidence="1" type="ORF">S01H1_09335</name>
</gene>
<dbReference type="EMBL" id="BARS01004774">
    <property type="protein sequence ID" value="GAF83250.1"/>
    <property type="molecule type" value="Genomic_DNA"/>
</dbReference>
<sequence>MTSKTKNCKECGVEFTATGSGAHFRLYCADHFKGDTSYRAKLNNTPPEEQPLRKCSHCTNKISPLKAEAIKYCSKGCQKKARRARRTEADARERDFLMAAEGSDPRNGQHRRGPIYKKLRTRPDLVAGWRSGKFTITYVAAELGYSVGGTSRALTAILADLVWEERNVDWAPSWRVKAMLPSYSMIVVKRMGMDGQAGTPEFEALVDELVRAYSVFSRYYFNLEGKRPLVKDFHLKWIRSIIVAYATGGKQLILSPPRHGKSEMMIRFVVWFIVMDPNIRIGWFCASSDVAKIMVGAVKDIFENDKRLIADTLPPGEVYDPGLKSSNPWTTKEIKVAQQSHVGAKSSSMIGLGRTSKFLSRDMDIIVIDD</sequence>
<evidence type="ECO:0000313" key="1">
    <source>
        <dbReference type="EMBL" id="GAF83250.1"/>
    </source>
</evidence>
<protein>
    <submittedName>
        <fullName evidence="1">Uncharacterized protein</fullName>
    </submittedName>
</protein>
<dbReference type="InterPro" id="IPR027417">
    <property type="entry name" value="P-loop_NTPase"/>
</dbReference>
<dbReference type="Gene3D" id="3.40.50.300">
    <property type="entry name" value="P-loop containing nucleotide triphosphate hydrolases"/>
    <property type="match status" value="1"/>
</dbReference>
<feature type="non-terminal residue" evidence="1">
    <location>
        <position position="370"/>
    </location>
</feature>